<proteinExistence type="predicted"/>
<reference evidence="2" key="1">
    <citation type="submission" date="2022-11" db="UniProtKB">
        <authorList>
            <consortium name="WormBaseParasite"/>
        </authorList>
    </citation>
    <scope>IDENTIFICATION</scope>
</reference>
<dbReference type="Proteomes" id="UP000887576">
    <property type="component" value="Unplaced"/>
</dbReference>
<evidence type="ECO:0000313" key="1">
    <source>
        <dbReference type="Proteomes" id="UP000887576"/>
    </source>
</evidence>
<evidence type="ECO:0000313" key="2">
    <source>
        <dbReference type="WBParaSite" id="JU765_v2.g9602.t1"/>
    </source>
</evidence>
<dbReference type="WBParaSite" id="JU765_v2.g9602.t1">
    <property type="protein sequence ID" value="JU765_v2.g9602.t1"/>
    <property type="gene ID" value="JU765_v2.g9602"/>
</dbReference>
<protein>
    <submittedName>
        <fullName evidence="2">Uncharacterized protein</fullName>
    </submittedName>
</protein>
<organism evidence="1 2">
    <name type="scientific">Panagrolaimus sp. JU765</name>
    <dbReference type="NCBI Taxonomy" id="591449"/>
    <lineage>
        <taxon>Eukaryota</taxon>
        <taxon>Metazoa</taxon>
        <taxon>Ecdysozoa</taxon>
        <taxon>Nematoda</taxon>
        <taxon>Chromadorea</taxon>
        <taxon>Rhabditida</taxon>
        <taxon>Tylenchina</taxon>
        <taxon>Panagrolaimomorpha</taxon>
        <taxon>Panagrolaimoidea</taxon>
        <taxon>Panagrolaimidae</taxon>
        <taxon>Panagrolaimus</taxon>
    </lineage>
</organism>
<name>A0AC34RS01_9BILA</name>
<accession>A0AC34RS01</accession>
<sequence length="183" mass="21299">LIPKFGLVSPMRNLWLDAMEFLEEFYFVVDDRSFNLNFEIVSKLKHLKYCYISNYSPSKKFLKIVDACPKLSKLTFLGKMDDEILKLLASKSNKSNALKELKLVPSIGFSIDAVEHFFKHATFVDDSDIDLKINATLSEVEQMMKRIDKYKVSLFEQEGQLVEMMLKKIDEQICITVWILLKL</sequence>